<keyword evidence="1" id="KW-0808">Transferase</keyword>
<evidence type="ECO:0000256" key="2">
    <source>
        <dbReference type="SAM" id="MobiDB-lite"/>
    </source>
</evidence>
<evidence type="ECO:0000259" key="3">
    <source>
        <dbReference type="Pfam" id="PF06722"/>
    </source>
</evidence>
<dbReference type="Proteomes" id="UP000325579">
    <property type="component" value="Unassembled WGS sequence"/>
</dbReference>
<accession>A0A5N7CTK9</accession>
<sequence length="393" mass="42970">MMMWEGLGDLINQFRKDELGPEPLDSTRAASIVHRLNVPYTYFAGTTPIYIGFGSIVVDDPAQLTKTLFEAVRLTGQRALISKGWGKLGGDVDIPDNIFLLGNCPHDWLFMHVSCVAHHGGAGTTAAGLRQGCPTVIVPFFGDQPFWGSIVARAGAEPPPVPFKQLTAEDLPAAINKALEPSTRHAASEIRDRMASETGTENAVQSFHRHLNLGRLHCVICPDRPAVWWVRNWNIKHSSFAAGILAQTGHIDSKSFALYRAQEYETDRDPNDSGSKQRRRREDDSLQTSGRNSASHKRGAAKNSRAKSMVAETEYIATRLLKKTAKAIVSVPADLTLSLSKGFHNAPKYYHDTTVRKLARVDGVQSGLHAAGKEFTRGFDDGISGVLLLPAHG</sequence>
<proteinExistence type="predicted"/>
<dbReference type="RefSeq" id="XP_031934824.1">
    <property type="nucleotide sequence ID" value="XM_032088443.1"/>
</dbReference>
<protein>
    <recommendedName>
        <fullName evidence="3">Erythromycin biosynthesis protein CIII-like C-terminal domain-containing protein</fullName>
    </recommendedName>
</protein>
<dbReference type="Pfam" id="PF06722">
    <property type="entry name" value="EryCIII-like_C"/>
    <property type="match status" value="1"/>
</dbReference>
<evidence type="ECO:0000313" key="5">
    <source>
        <dbReference type="Proteomes" id="UP000325579"/>
    </source>
</evidence>
<evidence type="ECO:0000256" key="1">
    <source>
        <dbReference type="ARBA" id="ARBA00022679"/>
    </source>
</evidence>
<dbReference type="InterPro" id="IPR050426">
    <property type="entry name" value="Glycosyltransferase_28"/>
</dbReference>
<dbReference type="PANTHER" id="PTHR48050">
    <property type="entry name" value="STEROL 3-BETA-GLUCOSYLTRANSFERASE"/>
    <property type="match status" value="1"/>
</dbReference>
<dbReference type="GO" id="GO:0016906">
    <property type="term" value="F:sterol 3-beta-glucosyltransferase activity"/>
    <property type="evidence" value="ECO:0007669"/>
    <property type="project" value="UniProtKB-ARBA"/>
</dbReference>
<dbReference type="FunFam" id="3.40.50.2000:FF:000009">
    <property type="entry name" value="Sterol 3-beta-glucosyltransferase UGT80A2"/>
    <property type="match status" value="1"/>
</dbReference>
<dbReference type="EMBL" id="ML736891">
    <property type="protein sequence ID" value="KAE8397505.1"/>
    <property type="molecule type" value="Genomic_DNA"/>
</dbReference>
<dbReference type="PANTHER" id="PTHR48050:SF13">
    <property type="entry name" value="STEROL 3-BETA-GLUCOSYLTRANSFERASE UGT80A2"/>
    <property type="match status" value="1"/>
</dbReference>
<dbReference type="CDD" id="cd03784">
    <property type="entry name" value="GT1_Gtf-like"/>
    <property type="match status" value="1"/>
</dbReference>
<feature type="region of interest" description="Disordered" evidence="2">
    <location>
        <begin position="264"/>
        <end position="306"/>
    </location>
</feature>
<dbReference type="SUPFAM" id="SSF53756">
    <property type="entry name" value="UDP-Glycosyltransferase/glycogen phosphorylase"/>
    <property type="match status" value="1"/>
</dbReference>
<dbReference type="InterPro" id="IPR010610">
    <property type="entry name" value="EryCIII-like_C"/>
</dbReference>
<keyword evidence="5" id="KW-1185">Reference proteome</keyword>
<feature type="domain" description="Erythromycin biosynthesis protein CIII-like C-terminal" evidence="3">
    <location>
        <begin position="93"/>
        <end position="203"/>
    </location>
</feature>
<evidence type="ECO:0000313" key="4">
    <source>
        <dbReference type="EMBL" id="KAE8397505.1"/>
    </source>
</evidence>
<dbReference type="Gene3D" id="3.40.50.2000">
    <property type="entry name" value="Glycogen Phosphorylase B"/>
    <property type="match status" value="1"/>
</dbReference>
<dbReference type="GeneID" id="43673134"/>
<gene>
    <name evidence="4" type="ORF">BDV37DRAFT_289365</name>
</gene>
<dbReference type="InterPro" id="IPR002213">
    <property type="entry name" value="UDP_glucos_trans"/>
</dbReference>
<organism evidence="4 5">
    <name type="scientific">Aspergillus pseudonomiae</name>
    <dbReference type="NCBI Taxonomy" id="1506151"/>
    <lineage>
        <taxon>Eukaryota</taxon>
        <taxon>Fungi</taxon>
        <taxon>Dikarya</taxon>
        <taxon>Ascomycota</taxon>
        <taxon>Pezizomycotina</taxon>
        <taxon>Eurotiomycetes</taxon>
        <taxon>Eurotiomycetidae</taxon>
        <taxon>Eurotiales</taxon>
        <taxon>Aspergillaceae</taxon>
        <taxon>Aspergillus</taxon>
        <taxon>Aspergillus subgen. Circumdati</taxon>
    </lineage>
</organism>
<dbReference type="AlphaFoldDB" id="A0A5N7CTK9"/>
<reference evidence="4 5" key="1">
    <citation type="submission" date="2019-04" db="EMBL/GenBank/DDBJ databases">
        <authorList>
            <consortium name="DOE Joint Genome Institute"/>
            <person name="Mondo S."/>
            <person name="Kjaerbolling I."/>
            <person name="Vesth T."/>
            <person name="Frisvad J.C."/>
            <person name="Nybo J.L."/>
            <person name="Theobald S."/>
            <person name="Kildgaard S."/>
            <person name="Isbrandt T."/>
            <person name="Kuo A."/>
            <person name="Sato A."/>
            <person name="Lyhne E.K."/>
            <person name="Kogle M.E."/>
            <person name="Wiebenga A."/>
            <person name="Kun R.S."/>
            <person name="Lubbers R.J."/>
            <person name="Makela M.R."/>
            <person name="Barry K."/>
            <person name="Chovatia M."/>
            <person name="Clum A."/>
            <person name="Daum C."/>
            <person name="Haridas S."/>
            <person name="He G."/>
            <person name="LaButti K."/>
            <person name="Lipzen A."/>
            <person name="Riley R."/>
            <person name="Salamov A."/>
            <person name="Simmons B.A."/>
            <person name="Magnuson J.K."/>
            <person name="Henrissat B."/>
            <person name="Mortensen U.H."/>
            <person name="Larsen T.O."/>
            <person name="Devries R.P."/>
            <person name="Grigoriev I.V."/>
            <person name="Machida M."/>
            <person name="Baker S.E."/>
            <person name="Andersen M.R."/>
            <person name="Cantor M.N."/>
            <person name="Hua S.X."/>
        </authorList>
    </citation>
    <scope>NUCLEOTIDE SEQUENCE [LARGE SCALE GENOMIC DNA]</scope>
    <source>
        <strain evidence="4 5">CBS 119388</strain>
    </source>
</reference>
<name>A0A5N7CTK9_9EURO</name>
<dbReference type="OrthoDB" id="5835829at2759"/>